<accession>A0A3L5TV29</accession>
<gene>
    <name evidence="2" type="ORF">AM593_04869</name>
</gene>
<proteinExistence type="predicted"/>
<evidence type="ECO:0000259" key="1">
    <source>
        <dbReference type="Pfam" id="PF23560"/>
    </source>
</evidence>
<comment type="caution">
    <text evidence="2">The sequence shown here is derived from an EMBL/GenBank/DDBJ whole genome shotgun (WGS) entry which is preliminary data.</text>
</comment>
<protein>
    <recommendedName>
        <fullName evidence="1">Hemicentin/VWA7 galactose-binding domain-containing protein</fullName>
    </recommendedName>
</protein>
<dbReference type="Proteomes" id="UP000266721">
    <property type="component" value="Unassembled WGS sequence"/>
</dbReference>
<organism evidence="2 3">
    <name type="scientific">Mytilus galloprovincialis</name>
    <name type="common">Mediterranean mussel</name>
    <dbReference type="NCBI Taxonomy" id="29158"/>
    <lineage>
        <taxon>Eukaryota</taxon>
        <taxon>Metazoa</taxon>
        <taxon>Spiralia</taxon>
        <taxon>Lophotrochozoa</taxon>
        <taxon>Mollusca</taxon>
        <taxon>Bivalvia</taxon>
        <taxon>Autobranchia</taxon>
        <taxon>Pteriomorphia</taxon>
        <taxon>Mytilida</taxon>
        <taxon>Mytiloidea</taxon>
        <taxon>Mytilidae</taxon>
        <taxon>Mytilinae</taxon>
        <taxon>Mytilus</taxon>
    </lineage>
</organism>
<name>A0A3L5TV29_MYTGA</name>
<feature type="non-terminal residue" evidence="2">
    <location>
        <position position="1"/>
    </location>
</feature>
<dbReference type="AlphaFoldDB" id="A0A3L5TV29"/>
<reference evidence="2 3" key="1">
    <citation type="journal article" date="2016" name="PLoS ONE">
        <title>A First Insight into the Genome of the Filter-Feeder Mussel Mytilus galloprovincialis.</title>
        <authorList>
            <person name="Murgarella M."/>
            <person name="Puiu D."/>
            <person name="Novoa B."/>
            <person name="Figueras A."/>
            <person name="Posada D."/>
            <person name="Canchaya C."/>
        </authorList>
    </citation>
    <scope>NUCLEOTIDE SEQUENCE [LARGE SCALE GENOMIC DNA]</scope>
    <source>
        <tissue evidence="2">Muscle</tissue>
    </source>
</reference>
<keyword evidence="3" id="KW-1185">Reference proteome</keyword>
<dbReference type="InterPro" id="IPR056475">
    <property type="entry name" value="GBD_Hemicentin/VWA7"/>
</dbReference>
<dbReference type="EMBL" id="KV581536">
    <property type="protein sequence ID" value="OPL33784.1"/>
    <property type="molecule type" value="Genomic_DNA"/>
</dbReference>
<sequence length="140" mass="15295">MKYFQKLFPSATAIVKFLTLSSSDDDSVSLNVDKTMDNVKITVIGANSTDDVGISSPLGSVFTTENANTLFESPDKVVVTIVQPTTGVYTLTRTGDNPWNINITAQTSVDFDFTLTEVAEDGYLYKVEGNPILEIKKTKE</sequence>
<evidence type="ECO:0000313" key="2">
    <source>
        <dbReference type="EMBL" id="OPL33784.1"/>
    </source>
</evidence>
<evidence type="ECO:0000313" key="3">
    <source>
        <dbReference type="Proteomes" id="UP000266721"/>
    </source>
</evidence>
<feature type="domain" description="Hemicentin/VWA7 galactose-binding" evidence="1">
    <location>
        <begin position="22"/>
        <end position="107"/>
    </location>
</feature>
<dbReference type="Pfam" id="PF23560">
    <property type="entry name" value="GBD_Hemicentin"/>
    <property type="match status" value="1"/>
</dbReference>